<proteinExistence type="predicted"/>
<evidence type="ECO:0000259" key="2">
    <source>
        <dbReference type="Pfam" id="PF00930"/>
    </source>
</evidence>
<dbReference type="Gene3D" id="2.140.10.30">
    <property type="entry name" value="Dipeptidylpeptidase IV, N-terminal domain"/>
    <property type="match status" value="1"/>
</dbReference>
<dbReference type="EMBL" id="GL883018">
    <property type="protein sequence ID" value="EGG18421.1"/>
    <property type="molecule type" value="Genomic_DNA"/>
</dbReference>
<gene>
    <name evidence="3" type="ORF">DFA_03915</name>
</gene>
<name>F4Q0S0_CACFS</name>
<dbReference type="OrthoDB" id="16520at2759"/>
<dbReference type="SUPFAM" id="SSF53474">
    <property type="entry name" value="alpha/beta-Hydrolases"/>
    <property type="match status" value="1"/>
</dbReference>
<dbReference type="AlphaFoldDB" id="F4Q0S0"/>
<dbReference type="InterPro" id="IPR002469">
    <property type="entry name" value="Peptidase_S9B_N"/>
</dbReference>
<organism evidence="3 4">
    <name type="scientific">Cavenderia fasciculata</name>
    <name type="common">Slime mold</name>
    <name type="synonym">Dictyostelium fasciculatum</name>
    <dbReference type="NCBI Taxonomy" id="261658"/>
    <lineage>
        <taxon>Eukaryota</taxon>
        <taxon>Amoebozoa</taxon>
        <taxon>Evosea</taxon>
        <taxon>Eumycetozoa</taxon>
        <taxon>Dictyostelia</taxon>
        <taxon>Acytosteliales</taxon>
        <taxon>Cavenderiaceae</taxon>
        <taxon>Cavenderia</taxon>
    </lineage>
</organism>
<dbReference type="InterPro" id="IPR001375">
    <property type="entry name" value="Peptidase_S9_cat"/>
</dbReference>
<dbReference type="Gene3D" id="3.40.50.1820">
    <property type="entry name" value="alpha/beta hydrolase"/>
    <property type="match status" value="1"/>
</dbReference>
<accession>F4Q0S0</accession>
<feature type="domain" description="Dipeptidylpeptidase IV N-terminal" evidence="2">
    <location>
        <begin position="24"/>
        <end position="402"/>
    </location>
</feature>
<evidence type="ECO:0000313" key="4">
    <source>
        <dbReference type="Proteomes" id="UP000007797"/>
    </source>
</evidence>
<sequence>MSIEEQLMRERQRIVAHGITSYQYNDSNKQFLAAMGNDLNVIDVKQSIEQPIVTKTTAGTFDPKFSCDGKFIAYIQNGDIWVNDVDNSKSTRLTFSSEKKFVSSGESKFVYSEEFSRYTGYWWRPVVDTNQSDGTKTYSIFYFEESEEEVRDFYIEQYGYKGQVTHYKYPLAGDKNSTIKPAIVTFSVNSSKENYSTSSQVRYLYPMENQYQWAEYYVRGGWMPNGHSVYVELLDRKQQHLALVVGSYEGIVNGPEGKPMEYQTLIEETSNYWINVRDQLHFLKKSNALVWGSEQSGYNHLYLVSWEGGDSNQPSFTNISKRQLTSGDWVVNVDSAWIDETRKLVYFVANKDTPLQNHLYVTSLDTINVVRLTKEGFDHTSIQMSPTFTRFVSNYSNVNTPPTSEIYNLEYSSNSSSSSSYPTAVAYATITNPRILPVPLRSPKLFDFVNSKGVKLYGYYFLPEGYDSAKKYPTIVHVYGGPHVQLVKDHFTQMRQLYSTFGFISVYLDNVGSFDRGIEFEALIKHKMGTVEIQDQVDGVEHLINNQNISIDRSRIAITGWSYGGYLSLMAIAQRPDFFKIAISGAPVTFWEAYNTGYTERYMDTPNNNQIGYKEGSVLNYINNFPNEPNRLIIVHGQQDENVHFANTSMLVEELSTKGKPYILRILGNERHGVRDLNSRVNLECHHINHLLKNL</sequence>
<dbReference type="InterPro" id="IPR029058">
    <property type="entry name" value="AB_hydrolase_fold"/>
</dbReference>
<feature type="domain" description="Peptidase S9 prolyl oligopeptidase catalytic" evidence="1">
    <location>
        <begin position="490"/>
        <end position="686"/>
    </location>
</feature>
<dbReference type="GO" id="GO:0008239">
    <property type="term" value="F:dipeptidyl-peptidase activity"/>
    <property type="evidence" value="ECO:0007669"/>
    <property type="project" value="TreeGrafter"/>
</dbReference>
<dbReference type="InterPro" id="IPR050278">
    <property type="entry name" value="Serine_Prot_S9B/DPPIV"/>
</dbReference>
<protein>
    <submittedName>
        <fullName evidence="3">Dipeptidylpeptidase 8</fullName>
    </submittedName>
</protein>
<dbReference type="GeneID" id="14870271"/>
<dbReference type="GO" id="GO:0008236">
    <property type="term" value="F:serine-type peptidase activity"/>
    <property type="evidence" value="ECO:0007669"/>
    <property type="project" value="InterPro"/>
</dbReference>
<dbReference type="GO" id="GO:0006508">
    <property type="term" value="P:proteolysis"/>
    <property type="evidence" value="ECO:0007669"/>
    <property type="project" value="InterPro"/>
</dbReference>
<evidence type="ECO:0000259" key="1">
    <source>
        <dbReference type="Pfam" id="PF00326"/>
    </source>
</evidence>
<dbReference type="PANTHER" id="PTHR11731:SF193">
    <property type="entry name" value="DIPEPTIDYL PEPTIDASE 9"/>
    <property type="match status" value="1"/>
</dbReference>
<dbReference type="RefSeq" id="XP_004366325.1">
    <property type="nucleotide sequence ID" value="XM_004366268.1"/>
</dbReference>
<dbReference type="Pfam" id="PF00930">
    <property type="entry name" value="DPPIV_N"/>
    <property type="match status" value="1"/>
</dbReference>
<keyword evidence="4" id="KW-1185">Reference proteome</keyword>
<dbReference type="Proteomes" id="UP000007797">
    <property type="component" value="Unassembled WGS sequence"/>
</dbReference>
<dbReference type="PANTHER" id="PTHR11731">
    <property type="entry name" value="PROTEASE FAMILY S9B,C DIPEPTIDYL-PEPTIDASE IV-RELATED"/>
    <property type="match status" value="1"/>
</dbReference>
<evidence type="ECO:0000313" key="3">
    <source>
        <dbReference type="EMBL" id="EGG18421.1"/>
    </source>
</evidence>
<dbReference type="Pfam" id="PF00326">
    <property type="entry name" value="Peptidase_S9"/>
    <property type="match status" value="1"/>
</dbReference>
<dbReference type="KEGG" id="dfa:DFA_03915"/>
<dbReference type="SUPFAM" id="SSF82171">
    <property type="entry name" value="DPP6 N-terminal domain-like"/>
    <property type="match status" value="1"/>
</dbReference>
<reference evidence="4" key="1">
    <citation type="journal article" date="2011" name="Genome Res.">
        <title>Phylogeny-wide analysis of social amoeba genomes highlights ancient origins for complex intercellular communication.</title>
        <authorList>
            <person name="Heidel A.J."/>
            <person name="Lawal H.M."/>
            <person name="Felder M."/>
            <person name="Schilde C."/>
            <person name="Helps N.R."/>
            <person name="Tunggal B."/>
            <person name="Rivero F."/>
            <person name="John U."/>
            <person name="Schleicher M."/>
            <person name="Eichinger L."/>
            <person name="Platzer M."/>
            <person name="Noegel A.A."/>
            <person name="Schaap P."/>
            <person name="Gloeckner G."/>
        </authorList>
    </citation>
    <scope>NUCLEOTIDE SEQUENCE [LARGE SCALE GENOMIC DNA]</scope>
    <source>
        <strain evidence="4">SH3</strain>
    </source>
</reference>
<dbReference type="OMA" id="VTHMTPQ"/>